<dbReference type="EMBL" id="JASBWR010000137">
    <property type="protein sequence ID" value="KAJ9092230.1"/>
    <property type="molecule type" value="Genomic_DNA"/>
</dbReference>
<comment type="caution">
    <text evidence="1">The sequence shown here is derived from an EMBL/GenBank/DDBJ whole genome shotgun (WGS) entry which is preliminary data.</text>
</comment>
<evidence type="ECO:0000313" key="2">
    <source>
        <dbReference type="Proteomes" id="UP001241377"/>
    </source>
</evidence>
<keyword evidence="2" id="KW-1185">Reference proteome</keyword>
<evidence type="ECO:0000313" key="1">
    <source>
        <dbReference type="EMBL" id="KAJ9092230.1"/>
    </source>
</evidence>
<organism evidence="1 2">
    <name type="scientific">Naganishia cerealis</name>
    <dbReference type="NCBI Taxonomy" id="610337"/>
    <lineage>
        <taxon>Eukaryota</taxon>
        <taxon>Fungi</taxon>
        <taxon>Dikarya</taxon>
        <taxon>Basidiomycota</taxon>
        <taxon>Agaricomycotina</taxon>
        <taxon>Tremellomycetes</taxon>
        <taxon>Filobasidiales</taxon>
        <taxon>Filobasidiaceae</taxon>
        <taxon>Naganishia</taxon>
    </lineage>
</organism>
<gene>
    <name evidence="1" type="ORF">QFC19_008767</name>
</gene>
<accession>A0ACC2UYR3</accession>
<sequence length="104" mass="10950">MEARNPVSKPHSSASTAKQDSPMSEAAPAVSSAPKPRTIVVPQLLQNHSTVGDPDTPPISGEDHKDSNEPGVELDLEDLGLIDKEIPASQIQKGERIGSGGFKE</sequence>
<dbReference type="Proteomes" id="UP001241377">
    <property type="component" value="Unassembled WGS sequence"/>
</dbReference>
<name>A0ACC2UYR3_9TREE</name>
<reference evidence="1" key="1">
    <citation type="submission" date="2023-04" db="EMBL/GenBank/DDBJ databases">
        <title>Draft Genome sequencing of Naganishia species isolated from polar environments using Oxford Nanopore Technology.</title>
        <authorList>
            <person name="Leo P."/>
            <person name="Venkateswaran K."/>
        </authorList>
    </citation>
    <scope>NUCLEOTIDE SEQUENCE</scope>
    <source>
        <strain evidence="1">MNA-CCFEE 5261</strain>
    </source>
</reference>
<protein>
    <submittedName>
        <fullName evidence="1">Uncharacterized protein</fullName>
    </submittedName>
</protein>
<proteinExistence type="predicted"/>